<evidence type="ECO:0000313" key="3">
    <source>
        <dbReference type="Proteomes" id="UP000604046"/>
    </source>
</evidence>
<name>A0A812S032_9DINO</name>
<evidence type="ECO:0000313" key="2">
    <source>
        <dbReference type="EMBL" id="CAE7457313.1"/>
    </source>
</evidence>
<comment type="caution">
    <text evidence="2">The sequence shown here is derived from an EMBL/GenBank/DDBJ whole genome shotgun (WGS) entry which is preliminary data.</text>
</comment>
<dbReference type="EMBL" id="CAJNDS010002386">
    <property type="protein sequence ID" value="CAE7457313.1"/>
    <property type="molecule type" value="Genomic_DNA"/>
</dbReference>
<proteinExistence type="predicted"/>
<dbReference type="AlphaFoldDB" id="A0A812S032"/>
<feature type="region of interest" description="Disordered" evidence="1">
    <location>
        <begin position="1"/>
        <end position="34"/>
    </location>
</feature>
<keyword evidence="3" id="KW-1185">Reference proteome</keyword>
<evidence type="ECO:0000256" key="1">
    <source>
        <dbReference type="SAM" id="MobiDB-lite"/>
    </source>
</evidence>
<dbReference type="OrthoDB" id="10348227at2759"/>
<protein>
    <submittedName>
        <fullName evidence="2">Uncharacterized protein</fullName>
    </submittedName>
</protein>
<dbReference type="Proteomes" id="UP000604046">
    <property type="component" value="Unassembled WGS sequence"/>
</dbReference>
<organism evidence="2 3">
    <name type="scientific">Symbiodinium natans</name>
    <dbReference type="NCBI Taxonomy" id="878477"/>
    <lineage>
        <taxon>Eukaryota</taxon>
        <taxon>Sar</taxon>
        <taxon>Alveolata</taxon>
        <taxon>Dinophyceae</taxon>
        <taxon>Suessiales</taxon>
        <taxon>Symbiodiniaceae</taxon>
        <taxon>Symbiodinium</taxon>
    </lineage>
</organism>
<sequence>MSGEHFSPSQAPEVLSLDNNSSSPEVQIQPQQSQPLQLLLMEDSRQNRAPFGVLAPECLSPCMDADESAGNLSDGLELIGCSMLFLCQHLRVAAPLRPSCLSDVENIDFCH</sequence>
<accession>A0A812S032</accession>
<gene>
    <name evidence="2" type="ORF">SNAT2548_LOCUS25274</name>
</gene>
<feature type="compositionally biased region" description="Low complexity" evidence="1">
    <location>
        <begin position="21"/>
        <end position="34"/>
    </location>
</feature>
<reference evidence="2" key="1">
    <citation type="submission" date="2021-02" db="EMBL/GenBank/DDBJ databases">
        <authorList>
            <person name="Dougan E. K."/>
            <person name="Rhodes N."/>
            <person name="Thang M."/>
            <person name="Chan C."/>
        </authorList>
    </citation>
    <scope>NUCLEOTIDE SEQUENCE</scope>
</reference>